<evidence type="ECO:0000313" key="2">
    <source>
        <dbReference type="Proteomes" id="UP000054823"/>
    </source>
</evidence>
<dbReference type="AlphaFoldDB" id="A0A0P1EUU4"/>
<sequence>MDQSLTAQERVLTVALATWLREEMVNSLSNPELGFDPDTLYDIGQSNYEWGCDALSAIGVLEFVELCIWRIKCPLGADIILPETVGREHLDQLLDALVKQAPYVSELSRFYEPVAPKTETLLVLCEALCDCGYMERFCKGKYEWHDRFGPWMVWNGEWDLLEFEPAPKTEVEAVLASLPDWLVNELSDIKCKRPGAFQRTYFQHWVSNEWQENISRYRTFPSDDMDLPLVAGLYEQIQEK</sequence>
<dbReference type="EMBL" id="CYPW01000040">
    <property type="protein sequence ID" value="CUH54315.1"/>
    <property type="molecule type" value="Genomic_DNA"/>
</dbReference>
<dbReference type="STRING" id="321267.SHM7688_03785"/>
<accession>A0A0P1EUU4</accession>
<keyword evidence="2" id="KW-1185">Reference proteome</keyword>
<evidence type="ECO:0000313" key="1">
    <source>
        <dbReference type="EMBL" id="CUH54315.1"/>
    </source>
</evidence>
<proteinExistence type="predicted"/>
<protein>
    <submittedName>
        <fullName evidence="1">Uncharacterized protein</fullName>
    </submittedName>
</protein>
<organism evidence="1 2">
    <name type="scientific">Shimia marina</name>
    <dbReference type="NCBI Taxonomy" id="321267"/>
    <lineage>
        <taxon>Bacteria</taxon>
        <taxon>Pseudomonadati</taxon>
        <taxon>Pseudomonadota</taxon>
        <taxon>Alphaproteobacteria</taxon>
        <taxon>Rhodobacterales</taxon>
        <taxon>Roseobacteraceae</taxon>
    </lineage>
</organism>
<name>A0A0P1EUU4_9RHOB</name>
<dbReference type="RefSeq" id="WP_188128112.1">
    <property type="nucleotide sequence ID" value="NZ_CYPW01000040.1"/>
</dbReference>
<gene>
    <name evidence="1" type="ORF">SHM7688_03785</name>
</gene>
<dbReference type="Proteomes" id="UP000054823">
    <property type="component" value="Unassembled WGS sequence"/>
</dbReference>
<reference evidence="1 2" key="1">
    <citation type="submission" date="2015-09" db="EMBL/GenBank/DDBJ databases">
        <authorList>
            <consortium name="Swine Surveillance"/>
        </authorList>
    </citation>
    <scope>NUCLEOTIDE SEQUENCE [LARGE SCALE GENOMIC DNA]</scope>
    <source>
        <strain evidence="1 2">CECT 7688</strain>
    </source>
</reference>